<evidence type="ECO:0000313" key="1">
    <source>
        <dbReference type="EMBL" id="GFA39405.1"/>
    </source>
</evidence>
<protein>
    <submittedName>
        <fullName evidence="1">Uncharacterized protein</fullName>
    </submittedName>
</protein>
<sequence>GVLGIDYDSMAGLGMWFHRMAVMDIGYNFGNCDHVIDFGGRKRVDHSYAAQGN</sequence>
<feature type="non-terminal residue" evidence="1">
    <location>
        <position position="1"/>
    </location>
</feature>
<organism evidence="1">
    <name type="scientific">Tanacetum cinerariifolium</name>
    <name type="common">Dalmatian daisy</name>
    <name type="synonym">Chrysanthemum cinerariifolium</name>
    <dbReference type="NCBI Taxonomy" id="118510"/>
    <lineage>
        <taxon>Eukaryota</taxon>
        <taxon>Viridiplantae</taxon>
        <taxon>Streptophyta</taxon>
        <taxon>Embryophyta</taxon>
        <taxon>Tracheophyta</taxon>
        <taxon>Spermatophyta</taxon>
        <taxon>Magnoliopsida</taxon>
        <taxon>eudicotyledons</taxon>
        <taxon>Gunneridae</taxon>
        <taxon>Pentapetalae</taxon>
        <taxon>asterids</taxon>
        <taxon>campanulids</taxon>
        <taxon>Asterales</taxon>
        <taxon>Asteraceae</taxon>
        <taxon>Asteroideae</taxon>
        <taxon>Anthemideae</taxon>
        <taxon>Anthemidinae</taxon>
        <taxon>Tanacetum</taxon>
    </lineage>
</organism>
<reference evidence="1" key="1">
    <citation type="journal article" date="2019" name="Sci. Rep.">
        <title>Draft genome of Tanacetum cinerariifolium, the natural source of mosquito coil.</title>
        <authorList>
            <person name="Yamashiro T."/>
            <person name="Shiraishi A."/>
            <person name="Satake H."/>
            <person name="Nakayama K."/>
        </authorList>
    </citation>
    <scope>NUCLEOTIDE SEQUENCE</scope>
</reference>
<comment type="caution">
    <text evidence="1">The sequence shown here is derived from an EMBL/GenBank/DDBJ whole genome shotgun (WGS) entry which is preliminary data.</text>
</comment>
<proteinExistence type="predicted"/>
<name>A0A699JJW9_TANCI</name>
<gene>
    <name evidence="1" type="ORF">Tci_611377</name>
</gene>
<accession>A0A699JJW9</accession>
<dbReference type="AlphaFoldDB" id="A0A699JJW9"/>
<dbReference type="EMBL" id="BKCJ010416391">
    <property type="protein sequence ID" value="GFA39405.1"/>
    <property type="molecule type" value="Genomic_DNA"/>
</dbReference>